<dbReference type="InterPro" id="IPR003395">
    <property type="entry name" value="RecF/RecN/SMC_N"/>
</dbReference>
<dbReference type="AlphaFoldDB" id="A0A2H0Y0B5"/>
<organism evidence="3 4">
    <name type="scientific">Candidatus Saganbacteria bacterium CG08_land_8_20_14_0_20_45_16</name>
    <dbReference type="NCBI Taxonomy" id="2014293"/>
    <lineage>
        <taxon>Bacteria</taxon>
        <taxon>Bacillati</taxon>
        <taxon>Saganbacteria</taxon>
    </lineage>
</organism>
<dbReference type="Proteomes" id="UP000231343">
    <property type="component" value="Unassembled WGS sequence"/>
</dbReference>
<dbReference type="SUPFAM" id="SSF52540">
    <property type="entry name" value="P-loop containing nucleoside triphosphate hydrolases"/>
    <property type="match status" value="1"/>
</dbReference>
<accession>A0A2H0Y0B5</accession>
<evidence type="ECO:0000259" key="2">
    <source>
        <dbReference type="Pfam" id="PF02463"/>
    </source>
</evidence>
<sequence>MFLKSLILRGFKTFADQTEIVFADDSRITAVVGPNGCGKSNLMDATRWVLAEDNPRELRVANLSNIIFAGTASRKALSLAEVTMTFDNSTNKFPLPFSEVAIKRRTFREGESEFFINKNSCRLKDIKDLLLDTGLGESTYSIITQGQVDAILSSKGEERRAVFEEAAGINKYKTRKESAKRKLIAAEQNILRISDLKVEVAEHITVLEEQAKTARHYLEVQNQVKGLDLGLSKRLLTTIFEKRDHLTAELEKARSSSLTKKQAEDQDLTELDNLKNSHRKLEQEIDVLFLQINDEKNARRDLELDRRFTESELGRSEKSLAVEQAKLGQLKDKVELLQKELTQEKQGVDLSDTPFAKTVEAILAQFSQLVTAFSKYLNALGKNIQLNLVIGRSPEKEETLKLKVEMVQEEIKRTQQNKAQLETALNEQRQGLADLNEKLKTTQLSEEHDKTLQQKRQDKEALVKTIAGLETKIRKQDQLKKEALSTESSLEIALAKLDGELGGIRERLFLEYNLSLEEVAATNYEIPNIAKAKKEIEEGKEKLRSLEPVNLLAIDEFDKAKERLSFIDAQLNDLSSARIHLESLITELDSKAEQTFVATMAQLSQVFSETFAKLFVGGEAKISLAPDAPPLEAEIDISVRPSGRKWLPLPLLSGGERSLSAIAILFSLLKIRPSPFVFMDEVDAALDDANIGRFTEMLKEFSNHSQIIVISHNKRTMAVADNIYGVTMEEPGISRIISMRLAETTK</sequence>
<comment type="caution">
    <text evidence="3">The sequence shown here is derived from an EMBL/GenBank/DDBJ whole genome shotgun (WGS) entry which is preliminary data.</text>
</comment>
<proteinExistence type="predicted"/>
<feature type="coiled-coil region" evidence="1">
    <location>
        <begin position="264"/>
        <end position="347"/>
    </location>
</feature>
<feature type="domain" description="RecF/RecN/SMC N-terminal" evidence="2">
    <location>
        <begin position="399"/>
        <end position="734"/>
    </location>
</feature>
<dbReference type="Gene3D" id="3.40.50.300">
    <property type="entry name" value="P-loop containing nucleotide triphosphate hydrolases"/>
    <property type="match status" value="2"/>
</dbReference>
<gene>
    <name evidence="3" type="ORF">COT42_02385</name>
</gene>
<dbReference type="EMBL" id="PEYM01000048">
    <property type="protein sequence ID" value="PIS30811.1"/>
    <property type="molecule type" value="Genomic_DNA"/>
</dbReference>
<name>A0A2H0Y0B5_UNCSA</name>
<reference evidence="3 4" key="1">
    <citation type="submission" date="2017-09" db="EMBL/GenBank/DDBJ databases">
        <title>Depth-based differentiation of microbial function through sediment-hosted aquifers and enrichment of novel symbionts in the deep terrestrial subsurface.</title>
        <authorList>
            <person name="Probst A.J."/>
            <person name="Ladd B."/>
            <person name="Jarett J.K."/>
            <person name="Geller-Mcgrath D.E."/>
            <person name="Sieber C.M."/>
            <person name="Emerson J.B."/>
            <person name="Anantharaman K."/>
            <person name="Thomas B.C."/>
            <person name="Malmstrom R."/>
            <person name="Stieglmeier M."/>
            <person name="Klingl A."/>
            <person name="Woyke T."/>
            <person name="Ryan C.M."/>
            <person name="Banfield J.F."/>
        </authorList>
    </citation>
    <scope>NUCLEOTIDE SEQUENCE [LARGE SCALE GENOMIC DNA]</scope>
    <source>
        <strain evidence="3">CG08_land_8_20_14_0_20_45_16</strain>
    </source>
</reference>
<evidence type="ECO:0000256" key="1">
    <source>
        <dbReference type="SAM" id="Coils"/>
    </source>
</evidence>
<dbReference type="InterPro" id="IPR027417">
    <property type="entry name" value="P-loop_NTPase"/>
</dbReference>
<feature type="coiled-coil region" evidence="1">
    <location>
        <begin position="397"/>
        <end position="472"/>
    </location>
</feature>
<evidence type="ECO:0000313" key="4">
    <source>
        <dbReference type="Proteomes" id="UP000231343"/>
    </source>
</evidence>
<protein>
    <recommendedName>
        <fullName evidence="2">RecF/RecN/SMC N-terminal domain-containing protein</fullName>
    </recommendedName>
</protein>
<keyword evidence="1" id="KW-0175">Coiled coil</keyword>
<dbReference type="Pfam" id="PF02463">
    <property type="entry name" value="SMC_N"/>
    <property type="match status" value="2"/>
</dbReference>
<feature type="domain" description="RecF/RecN/SMC N-terminal" evidence="2">
    <location>
        <begin position="2"/>
        <end position="138"/>
    </location>
</feature>
<evidence type="ECO:0000313" key="3">
    <source>
        <dbReference type="EMBL" id="PIS30811.1"/>
    </source>
</evidence>
<dbReference type="PANTHER" id="PTHR43977">
    <property type="entry name" value="STRUCTURAL MAINTENANCE OF CHROMOSOMES PROTEIN 3"/>
    <property type="match status" value="1"/>
</dbReference>